<sequence length="229" mass="25540">MKQVSVVTQGLWANPKAGEFIGADERQAPAGEGRRQMAQAINDLFKELRLIRSAWRQAWPDKETYQAAKVQWMQAFLDEGICSQGQIEFGMIRARKQVSDFIPSPGQFIEWCKPTPEMLGLPPLAAAHREACRNAHPGMAGQGNWSHDAVWHAAKECGFENLNQLDSTLSLKLFERNYTITVRRLLDGLPLQKMPQALPSRASGRITPEVGRKALEQLRASRLGGHANA</sequence>
<name>A0A2T6GHR3_9PSED</name>
<protein>
    <submittedName>
        <fullName evidence="1">Replication protein P</fullName>
    </submittedName>
</protein>
<gene>
    <name evidence="1" type="ORF">C5U62_22865</name>
</gene>
<dbReference type="EMBL" id="PYJM01000005">
    <property type="protein sequence ID" value="PUA43666.1"/>
    <property type="molecule type" value="Genomic_DNA"/>
</dbReference>
<dbReference type="Proteomes" id="UP000244178">
    <property type="component" value="Unassembled WGS sequence"/>
</dbReference>
<evidence type="ECO:0000313" key="2">
    <source>
        <dbReference type="Proteomes" id="UP000244178"/>
    </source>
</evidence>
<dbReference type="AlphaFoldDB" id="A0A2T6GHR3"/>
<organism evidence="1 2">
    <name type="scientific">Pseudomonas protegens</name>
    <dbReference type="NCBI Taxonomy" id="380021"/>
    <lineage>
        <taxon>Bacteria</taxon>
        <taxon>Pseudomonadati</taxon>
        <taxon>Pseudomonadota</taxon>
        <taxon>Gammaproteobacteria</taxon>
        <taxon>Pseudomonadales</taxon>
        <taxon>Pseudomonadaceae</taxon>
        <taxon>Pseudomonas</taxon>
    </lineage>
</organism>
<dbReference type="Pfam" id="PF06992">
    <property type="entry name" value="Phage_lambda_P"/>
    <property type="match status" value="1"/>
</dbReference>
<evidence type="ECO:0000313" key="1">
    <source>
        <dbReference type="EMBL" id="PUA43666.1"/>
    </source>
</evidence>
<dbReference type="GO" id="GO:0006270">
    <property type="term" value="P:DNA replication initiation"/>
    <property type="evidence" value="ECO:0007669"/>
    <property type="project" value="InterPro"/>
</dbReference>
<proteinExistence type="predicted"/>
<comment type="caution">
    <text evidence="1">The sequence shown here is derived from an EMBL/GenBank/DDBJ whole genome shotgun (WGS) entry which is preliminary data.</text>
</comment>
<dbReference type="InterPro" id="IPR009731">
    <property type="entry name" value="P-like"/>
</dbReference>
<reference evidence="1 2" key="1">
    <citation type="submission" date="2018-03" db="EMBL/GenBank/DDBJ databases">
        <title>Draft genome sequence of the plant growth promoting rhizobacterium Pseudomonas protegens strain BNJ-SS-45 isolated from wheat (Triticum aestivum) rhizosphere.</title>
        <authorList>
            <person name="Bajpai A."/>
            <person name="Shende K."/>
            <person name="Meena N."/>
            <person name="Upadhyayula S.R."/>
            <person name="Suravajhala P."/>
            <person name="Medicherla K.M."/>
            <person name="Johri B.N."/>
        </authorList>
    </citation>
    <scope>NUCLEOTIDE SEQUENCE [LARGE SCALE GENOMIC DNA]</scope>
    <source>
        <strain evidence="1 2">BNJ-SS-45</strain>
    </source>
</reference>
<accession>A0A2T6GHR3</accession>